<feature type="domain" description="NACHT" evidence="5">
    <location>
        <begin position="270"/>
        <end position="412"/>
    </location>
</feature>
<dbReference type="InterPro" id="IPR007111">
    <property type="entry name" value="NACHT_NTPase"/>
</dbReference>
<dbReference type="InterPro" id="IPR001680">
    <property type="entry name" value="WD40_rpt"/>
</dbReference>
<feature type="repeat" description="WD" evidence="3">
    <location>
        <begin position="846"/>
        <end position="887"/>
    </location>
</feature>
<dbReference type="Gene3D" id="3.40.50.300">
    <property type="entry name" value="P-loop containing nucleotide triphosphate hydrolases"/>
    <property type="match status" value="1"/>
</dbReference>
<organism evidence="6 7">
    <name type="scientific">Rhizoctonia solani</name>
    <dbReference type="NCBI Taxonomy" id="456999"/>
    <lineage>
        <taxon>Eukaryota</taxon>
        <taxon>Fungi</taxon>
        <taxon>Dikarya</taxon>
        <taxon>Basidiomycota</taxon>
        <taxon>Agaricomycotina</taxon>
        <taxon>Agaricomycetes</taxon>
        <taxon>Cantharellales</taxon>
        <taxon>Ceratobasidiaceae</taxon>
        <taxon>Rhizoctonia</taxon>
    </lineage>
</organism>
<comment type="caution">
    <text evidence="6">The sequence shown here is derived from an EMBL/GenBank/DDBJ whole genome shotgun (WGS) entry which is preliminary data.</text>
</comment>
<dbReference type="Pfam" id="PF24883">
    <property type="entry name" value="NPHP3_N"/>
    <property type="match status" value="1"/>
</dbReference>
<feature type="repeat" description="WD" evidence="3">
    <location>
        <begin position="1070"/>
        <end position="1104"/>
    </location>
</feature>
<dbReference type="EMBL" id="CAJMWX010001011">
    <property type="protein sequence ID" value="CAE6443230.1"/>
    <property type="molecule type" value="Genomic_DNA"/>
</dbReference>
<dbReference type="PROSITE" id="PS50082">
    <property type="entry name" value="WD_REPEATS_2"/>
    <property type="match status" value="9"/>
</dbReference>
<feature type="compositionally biased region" description="Low complexity" evidence="4">
    <location>
        <begin position="31"/>
        <end position="44"/>
    </location>
</feature>
<dbReference type="SUPFAM" id="SSF52540">
    <property type="entry name" value="P-loop containing nucleoside triphosphate hydrolases"/>
    <property type="match status" value="1"/>
</dbReference>
<dbReference type="PROSITE" id="PS00678">
    <property type="entry name" value="WD_REPEATS_1"/>
    <property type="match status" value="7"/>
</dbReference>
<dbReference type="InterPro" id="IPR020472">
    <property type="entry name" value="WD40_PAC1"/>
</dbReference>
<dbReference type="InterPro" id="IPR036322">
    <property type="entry name" value="WD40_repeat_dom_sf"/>
</dbReference>
<evidence type="ECO:0000313" key="7">
    <source>
        <dbReference type="Proteomes" id="UP000663888"/>
    </source>
</evidence>
<dbReference type="Pfam" id="PF00400">
    <property type="entry name" value="WD40"/>
    <property type="match status" value="10"/>
</dbReference>
<evidence type="ECO:0000256" key="1">
    <source>
        <dbReference type="ARBA" id="ARBA00022574"/>
    </source>
</evidence>
<feature type="repeat" description="WD" evidence="3">
    <location>
        <begin position="981"/>
        <end position="1022"/>
    </location>
</feature>
<evidence type="ECO:0000313" key="6">
    <source>
        <dbReference type="EMBL" id="CAE6443230.1"/>
    </source>
</evidence>
<dbReference type="SMART" id="SM00320">
    <property type="entry name" value="WD40"/>
    <property type="match status" value="14"/>
</dbReference>
<sequence>MLIFTKLKALARSFTNNIIKLFSARGPNVKPTTTTSHPLSPLNPDASNNPNPSITSGPPNSSGAHTSDSDVTPDWEHLIGFSAILGRNGIFNQLKKTVDEVIQFVKQHEIIVERHQDYKALKVQLDTLFKDLSSHFSKEAPPSMTISMENLRRAIAGELDHIYAKTTQNTNTSIPHRYLEAKCNAEDVIKCYRRIKGHFERFKLNASLFTWEIVDKQATEARLDGIQPAKLAFYDSKVASSINRRKCTPHTREQAILDLLSWKDNNDYSNLYWLNGMAGTGKTTIANTLCAILDESRQLGASFFCTRSHPECRDVNVIFPTIAYQLARFSRPFCVALVRALEESADLQHRTLEKQFECMIAAPAVESLAPCVVVVIDALDECEDSQGVERVLEIISSEAAGLPIKFLVSGRPEPQLQRHMAMAVPQLVLHDISHNIVKEDIKSYLRAELKSDFLALDEPALEALVDRAGVLFIYAATVVRYIGADHFTLDPNRRLATVLSATATATSALTCNIDTLYRTIIETVFNNPNFEPSDIELLKLVLHTVVCAQEPLSINALNVILELGDANRVKTALQRLQSVIYVPTGDNGPVTILHASFSEFILDPTRSKEYACQEESQHNKLVTLCFNRIKRNRRQFNICQLESSYVFDEQVPGIDERVSQAIPLDLLYACQYWAVHLQLGENSSEQARRLSEFLSGGLLLWMEILNLKKRISLGSGLLELAKKWCQEAKCSPETQDLVYDAWRFITMFSANPISRCTPHIYTSMLLFWPESQPISMCYKGYTKGLVDVKGAATTRRRLALLGSTHLGRAVNHADFSLGGSYAVFCGDDDNNLYIWDTKRNALLGVLRGHTAPIRSLAFSLDGRYIASSSEDLTVRVWNVASLDARIVLDIPKEDEYPAEVVALCPDGTRVAVGTTKIYVWDTQTGHVVALHSGYQTHRASVPESVDRIVFSPNGIYIASTWTDGPVRLWHTTSGERQPGPPKEHTGSVTSMVFSPNGKRIVCGCTDATIRVCDVRTGQLVLGPLEGRYPSYAITSVVFSQDGKSIISGSYDNTISIWDANDGKQLAGAPLVGHKKPVCSVAISRDGARAFSISYDATLCVWDLRAHSGQDFRLQGFESPRTSVQSVAFSPNCALIASGYKDGTIRLWDVQTGRMEGNPLREPEHSIRSIAFSPDGTCLVSGSGGLKCNVRLWNLKSREELQPPIQFSHSIRSIGFSSNGTRLVCGDFSGDGNLWEASIQPGHPPHYTFAANFQVQTWSLGSIAISPDGSCVAVSENNHILLWDVQARSFDQGGNLTGHSNSVTCIAFSPSGRHLVSGSRDMTIRIWEVKNRETTVGPIKGHTDNINSVTFSPDGALIVSASRDGTVRIWNAQNGHLMINPLRGHTSSVESAVFSSDGTRIASGSDDATVRLWDLQSLKQSFLNVDTQSISHHTQPTHANPSISESDAFKLAWVLDEDGWLRDESQNYPLVWIPADLRELLLWPHNTLLISSRGSFKLDFTNAHLGEAWSKCYQA</sequence>
<evidence type="ECO:0000256" key="2">
    <source>
        <dbReference type="ARBA" id="ARBA00022737"/>
    </source>
</evidence>
<accession>A0A8H3GAS0</accession>
<dbReference type="PROSITE" id="PS50837">
    <property type="entry name" value="NACHT"/>
    <property type="match status" value="1"/>
</dbReference>
<dbReference type="Gene3D" id="2.130.10.10">
    <property type="entry name" value="YVTN repeat-like/Quinoprotein amine dehydrogenase"/>
    <property type="match status" value="4"/>
</dbReference>
<dbReference type="InterPro" id="IPR019775">
    <property type="entry name" value="WD40_repeat_CS"/>
</dbReference>
<evidence type="ECO:0000259" key="5">
    <source>
        <dbReference type="PROSITE" id="PS50837"/>
    </source>
</evidence>
<dbReference type="SUPFAM" id="SSF50978">
    <property type="entry name" value="WD40 repeat-like"/>
    <property type="match status" value="1"/>
</dbReference>
<feature type="repeat" description="WD" evidence="3">
    <location>
        <begin position="1295"/>
        <end position="1336"/>
    </location>
</feature>
<dbReference type="InterPro" id="IPR015943">
    <property type="entry name" value="WD40/YVTN_repeat-like_dom_sf"/>
</dbReference>
<dbReference type="PANTHER" id="PTHR19879">
    <property type="entry name" value="TRANSCRIPTION INITIATION FACTOR TFIID"/>
    <property type="match status" value="1"/>
</dbReference>
<dbReference type="InterPro" id="IPR011047">
    <property type="entry name" value="Quinoprotein_ADH-like_sf"/>
</dbReference>
<dbReference type="PRINTS" id="PR00320">
    <property type="entry name" value="GPROTEINBRPT"/>
</dbReference>
<feature type="repeat" description="WD" evidence="3">
    <location>
        <begin position="1381"/>
        <end position="1422"/>
    </location>
</feature>
<dbReference type="CDD" id="cd00200">
    <property type="entry name" value="WD40"/>
    <property type="match status" value="2"/>
</dbReference>
<dbReference type="PROSITE" id="PS50294">
    <property type="entry name" value="WD_REPEATS_REGION"/>
    <property type="match status" value="8"/>
</dbReference>
<evidence type="ECO:0000256" key="3">
    <source>
        <dbReference type="PROSITE-ProRule" id="PRU00221"/>
    </source>
</evidence>
<feature type="repeat" description="WD" evidence="3">
    <location>
        <begin position="1116"/>
        <end position="1157"/>
    </location>
</feature>
<dbReference type="SUPFAM" id="SSF50998">
    <property type="entry name" value="Quinoprotein alcohol dehydrogenase-like"/>
    <property type="match status" value="1"/>
</dbReference>
<feature type="region of interest" description="Disordered" evidence="4">
    <location>
        <begin position="26"/>
        <end position="70"/>
    </location>
</feature>
<gene>
    <name evidence="6" type="ORF">RDB_LOCUS53434</name>
</gene>
<reference evidence="6" key="1">
    <citation type="submission" date="2021-01" db="EMBL/GenBank/DDBJ databases">
        <authorList>
            <person name="Kaushik A."/>
        </authorList>
    </citation>
    <scope>NUCLEOTIDE SEQUENCE</scope>
    <source>
        <strain evidence="6">AG4-R118</strain>
    </source>
</reference>
<evidence type="ECO:0000256" key="4">
    <source>
        <dbReference type="SAM" id="MobiDB-lite"/>
    </source>
</evidence>
<protein>
    <recommendedName>
        <fullName evidence="5">NACHT domain-containing protein</fullName>
    </recommendedName>
</protein>
<feature type="compositionally biased region" description="Polar residues" evidence="4">
    <location>
        <begin position="45"/>
        <end position="70"/>
    </location>
</feature>
<feature type="repeat" description="WD" evidence="3">
    <location>
        <begin position="1338"/>
        <end position="1379"/>
    </location>
</feature>
<dbReference type="InterPro" id="IPR027417">
    <property type="entry name" value="P-loop_NTPase"/>
</dbReference>
<dbReference type="PANTHER" id="PTHR19879:SF9">
    <property type="entry name" value="TRANSCRIPTION INITIATION FACTOR TFIID SUBUNIT 5"/>
    <property type="match status" value="1"/>
</dbReference>
<feature type="repeat" description="WD" evidence="3">
    <location>
        <begin position="1033"/>
        <end position="1067"/>
    </location>
</feature>
<name>A0A8H3GAS0_9AGAM</name>
<dbReference type="Proteomes" id="UP000663888">
    <property type="component" value="Unassembled WGS sequence"/>
</dbReference>
<proteinExistence type="predicted"/>
<keyword evidence="2" id="KW-0677">Repeat</keyword>
<feature type="repeat" description="WD" evidence="3">
    <location>
        <begin position="945"/>
        <end position="979"/>
    </location>
</feature>
<keyword evidence="1 3" id="KW-0853">WD repeat</keyword>
<dbReference type="InterPro" id="IPR056884">
    <property type="entry name" value="NPHP3-like_N"/>
</dbReference>